<dbReference type="InterPro" id="IPR043198">
    <property type="entry name" value="Cyclin/Ssn8"/>
</dbReference>
<proteinExistence type="inferred from homology"/>
<evidence type="ECO:0000256" key="1">
    <source>
        <dbReference type="ARBA" id="ARBA00023127"/>
    </source>
</evidence>
<name>A0A5B8MFJ8_9CHLO</name>
<dbReference type="InterPro" id="IPR006671">
    <property type="entry name" value="Cyclin_N"/>
</dbReference>
<reference evidence="5 6" key="1">
    <citation type="submission" date="2018-07" db="EMBL/GenBank/DDBJ databases">
        <title>The complete nuclear genome of the prasinophyte Chloropicon primus (CCMP1205).</title>
        <authorList>
            <person name="Pombert J.-F."/>
            <person name="Otis C."/>
            <person name="Turmel M."/>
            <person name="Lemieux C."/>
        </authorList>
    </citation>
    <scope>NUCLEOTIDE SEQUENCE [LARGE SCALE GENOMIC DNA]</scope>
    <source>
        <strain evidence="5 6">CCMP1205</strain>
    </source>
</reference>
<feature type="domain" description="Cyclin-like" evidence="4">
    <location>
        <begin position="62"/>
        <end position="147"/>
    </location>
</feature>
<dbReference type="PANTHER" id="PTHR10026">
    <property type="entry name" value="CYCLIN"/>
    <property type="match status" value="1"/>
</dbReference>
<organism evidence="5 6">
    <name type="scientific">Chloropicon primus</name>
    <dbReference type="NCBI Taxonomy" id="1764295"/>
    <lineage>
        <taxon>Eukaryota</taxon>
        <taxon>Viridiplantae</taxon>
        <taxon>Chlorophyta</taxon>
        <taxon>Chloropicophyceae</taxon>
        <taxon>Chloropicales</taxon>
        <taxon>Chloropicaceae</taxon>
        <taxon>Chloropicon</taxon>
    </lineage>
</organism>
<dbReference type="GO" id="GO:0016538">
    <property type="term" value="F:cyclin-dependent protein serine/threonine kinase regulator activity"/>
    <property type="evidence" value="ECO:0007669"/>
    <property type="project" value="InterPro"/>
</dbReference>
<keyword evidence="6" id="KW-1185">Reference proteome</keyword>
<evidence type="ECO:0000313" key="6">
    <source>
        <dbReference type="Proteomes" id="UP000316726"/>
    </source>
</evidence>
<dbReference type="GO" id="GO:0006357">
    <property type="term" value="P:regulation of transcription by RNA polymerase II"/>
    <property type="evidence" value="ECO:0007669"/>
    <property type="project" value="InterPro"/>
</dbReference>
<comment type="similarity">
    <text evidence="2">Belongs to the cyclin family.</text>
</comment>
<dbReference type="InterPro" id="IPR013763">
    <property type="entry name" value="Cyclin-like_dom"/>
</dbReference>
<sequence length="357" mass="40699">MNFKTSSHKLRWLLSGADLEGRRASRYEKSVSEIERYKPEAVSTSSLVSLEEQKQLLSYYERTLSKICQLFRMPRKILAISLVYFKRFYLKFTVLDHEPWRIMVTCVYLACKCENQYIAAEEIAKGVQRDARLVEKIVLGTEMNLLQGLEFDLQVFTPYSALNGLMYDFDTFAQESFGWDCERAEALAEVLRKKGSESIDALLFSDAPLMYAPGLLAYAALEVGTKAIGKEKEVLGKYLSHLQKATGTEAGKLAETIQEIHKLGQSGSKSLMEESVLKEIDRKLKLCRNPVYDPSSEQYKKQQAEKQRQKQRAKANLKRSSVAQDAQALGMTKDLFIAENPDSKRRKSKESHEETLT</sequence>
<dbReference type="AlphaFoldDB" id="A0A5B8MFJ8"/>
<dbReference type="CDD" id="cd20524">
    <property type="entry name" value="CYCLIN_CCNH_rpt1"/>
    <property type="match status" value="1"/>
</dbReference>
<dbReference type="Proteomes" id="UP000316726">
    <property type="component" value="Chromosome 1"/>
</dbReference>
<dbReference type="InterPro" id="IPR036915">
    <property type="entry name" value="Cyclin-like_sf"/>
</dbReference>
<evidence type="ECO:0000256" key="3">
    <source>
        <dbReference type="SAM" id="MobiDB-lite"/>
    </source>
</evidence>
<dbReference type="EMBL" id="CP031034">
    <property type="protein sequence ID" value="QDZ18100.1"/>
    <property type="molecule type" value="Genomic_DNA"/>
</dbReference>
<protein>
    <submittedName>
        <fullName evidence="5">Cyclin H</fullName>
    </submittedName>
</protein>
<gene>
    <name evidence="5" type="ORF">A3770_01p06180</name>
</gene>
<evidence type="ECO:0000256" key="2">
    <source>
        <dbReference type="RuleBase" id="RU000383"/>
    </source>
</evidence>
<dbReference type="InterPro" id="IPR031658">
    <property type="entry name" value="Cyclin_C_2"/>
</dbReference>
<dbReference type="Pfam" id="PF00134">
    <property type="entry name" value="Cyclin_N"/>
    <property type="match status" value="1"/>
</dbReference>
<dbReference type="OrthoDB" id="340962at2759"/>
<evidence type="ECO:0000259" key="4">
    <source>
        <dbReference type="SMART" id="SM00385"/>
    </source>
</evidence>
<evidence type="ECO:0000313" key="5">
    <source>
        <dbReference type="EMBL" id="QDZ18100.1"/>
    </source>
</evidence>
<feature type="compositionally biased region" description="Basic and acidic residues" evidence="3">
    <location>
        <begin position="298"/>
        <end position="308"/>
    </location>
</feature>
<dbReference type="SUPFAM" id="SSF47954">
    <property type="entry name" value="Cyclin-like"/>
    <property type="match status" value="2"/>
</dbReference>
<dbReference type="SMART" id="SM00385">
    <property type="entry name" value="CYCLIN"/>
    <property type="match status" value="1"/>
</dbReference>
<dbReference type="Gene3D" id="1.10.472.10">
    <property type="entry name" value="Cyclin-like"/>
    <property type="match status" value="2"/>
</dbReference>
<accession>A0A5B8MFJ8</accession>
<dbReference type="Pfam" id="PF16899">
    <property type="entry name" value="Cyclin_C_2"/>
    <property type="match status" value="1"/>
</dbReference>
<keyword evidence="1 2" id="KW-0195">Cyclin</keyword>
<dbReference type="STRING" id="1764295.A0A5B8MFJ8"/>
<feature type="region of interest" description="Disordered" evidence="3">
    <location>
        <begin position="291"/>
        <end position="357"/>
    </location>
</feature>